<keyword evidence="2" id="KW-0805">Transcription regulation</keyword>
<accession>X1JN84</accession>
<dbReference type="InterPro" id="IPR028082">
    <property type="entry name" value="Peripla_BP_I"/>
</dbReference>
<keyword evidence="3" id="KW-0238">DNA-binding</keyword>
<dbReference type="Pfam" id="PF13377">
    <property type="entry name" value="Peripla_BP_3"/>
    <property type="match status" value="1"/>
</dbReference>
<evidence type="ECO:0000256" key="2">
    <source>
        <dbReference type="ARBA" id="ARBA00023015"/>
    </source>
</evidence>
<feature type="domain" description="Transcriptional regulator LacI/GalR-like sensor" evidence="5">
    <location>
        <begin position="17"/>
        <end position="182"/>
    </location>
</feature>
<evidence type="ECO:0000256" key="4">
    <source>
        <dbReference type="ARBA" id="ARBA00023163"/>
    </source>
</evidence>
<dbReference type="GO" id="GO:0003700">
    <property type="term" value="F:DNA-binding transcription factor activity"/>
    <property type="evidence" value="ECO:0007669"/>
    <property type="project" value="TreeGrafter"/>
</dbReference>
<dbReference type="SUPFAM" id="SSF53822">
    <property type="entry name" value="Periplasmic binding protein-like I"/>
    <property type="match status" value="1"/>
</dbReference>
<evidence type="ECO:0000313" key="6">
    <source>
        <dbReference type="EMBL" id="GAH79729.1"/>
    </source>
</evidence>
<dbReference type="InterPro" id="IPR046335">
    <property type="entry name" value="LacI/GalR-like_sensor"/>
</dbReference>
<dbReference type="AlphaFoldDB" id="X1JN84"/>
<evidence type="ECO:0000256" key="3">
    <source>
        <dbReference type="ARBA" id="ARBA00023125"/>
    </source>
</evidence>
<evidence type="ECO:0000259" key="5">
    <source>
        <dbReference type="Pfam" id="PF13377"/>
    </source>
</evidence>
<keyword evidence="4" id="KW-0804">Transcription</keyword>
<feature type="non-terminal residue" evidence="6">
    <location>
        <position position="1"/>
    </location>
</feature>
<reference evidence="6" key="1">
    <citation type="journal article" date="2014" name="Front. Microbiol.">
        <title>High frequency of phylogenetically diverse reductive dehalogenase-homologous genes in deep subseafloor sedimentary metagenomes.</title>
        <authorList>
            <person name="Kawai M."/>
            <person name="Futagami T."/>
            <person name="Toyoda A."/>
            <person name="Takaki Y."/>
            <person name="Nishi S."/>
            <person name="Hori S."/>
            <person name="Arai W."/>
            <person name="Tsubouchi T."/>
            <person name="Morono Y."/>
            <person name="Uchiyama I."/>
            <person name="Ito T."/>
            <person name="Fujiyama A."/>
            <person name="Inagaki F."/>
            <person name="Takami H."/>
        </authorList>
    </citation>
    <scope>NUCLEOTIDE SEQUENCE</scope>
    <source>
        <strain evidence="6">Expedition CK06-06</strain>
    </source>
</reference>
<name>X1JN84_9ZZZZ</name>
<dbReference type="PANTHER" id="PTHR30146:SF148">
    <property type="entry name" value="HTH-TYPE TRANSCRIPTIONAL REPRESSOR PURR-RELATED"/>
    <property type="match status" value="1"/>
</dbReference>
<keyword evidence="1" id="KW-0678">Repressor</keyword>
<comment type="caution">
    <text evidence="6">The sequence shown here is derived from an EMBL/GenBank/DDBJ whole genome shotgun (WGS) entry which is preliminary data.</text>
</comment>
<dbReference type="EMBL" id="BARU01035356">
    <property type="protein sequence ID" value="GAH79729.1"/>
    <property type="molecule type" value="Genomic_DNA"/>
</dbReference>
<gene>
    <name evidence="6" type="ORF">S03H2_55364</name>
</gene>
<protein>
    <recommendedName>
        <fullName evidence="5">Transcriptional regulator LacI/GalR-like sensor domain-containing protein</fullName>
    </recommendedName>
</protein>
<dbReference type="GO" id="GO:0000976">
    <property type="term" value="F:transcription cis-regulatory region binding"/>
    <property type="evidence" value="ECO:0007669"/>
    <property type="project" value="TreeGrafter"/>
</dbReference>
<proteinExistence type="predicted"/>
<organism evidence="6">
    <name type="scientific">marine sediment metagenome</name>
    <dbReference type="NCBI Taxonomy" id="412755"/>
    <lineage>
        <taxon>unclassified sequences</taxon>
        <taxon>metagenomes</taxon>
        <taxon>ecological metagenomes</taxon>
    </lineage>
</organism>
<dbReference type="PANTHER" id="PTHR30146">
    <property type="entry name" value="LACI-RELATED TRANSCRIPTIONAL REPRESSOR"/>
    <property type="match status" value="1"/>
</dbReference>
<dbReference type="Gene3D" id="3.40.50.2300">
    <property type="match status" value="1"/>
</dbReference>
<evidence type="ECO:0000256" key="1">
    <source>
        <dbReference type="ARBA" id="ARBA00022491"/>
    </source>
</evidence>
<sequence>ITVDNYQATYDAISLVIRKGHKKIAMIRGIKCYTDDERFKGYKDALEINQIELRKDYIVNVYNTYDQDAAKREFMHLLNLKEPPSLIFCSNIYLAMGALKARLEYKIKIPEEVSVIVFDQISKFPSYSFVSLIRPEFSGICQPLDEIGVTAAKVLINRIKKGMDNYKPENIEIKTTFVMTESVADLT</sequence>
<dbReference type="CDD" id="cd06267">
    <property type="entry name" value="PBP1_LacI_sugar_binding-like"/>
    <property type="match status" value="1"/>
</dbReference>